<dbReference type="InterPro" id="IPR042277">
    <property type="entry name" value="IST1-like"/>
</dbReference>
<dbReference type="SUPFAM" id="SSF47923">
    <property type="entry name" value="Ypt/Rab-GAP domain of gyp1p"/>
    <property type="match status" value="2"/>
</dbReference>
<dbReference type="AlphaFoldDB" id="A0A9P5XUT2"/>
<comment type="caution">
    <text evidence="4">The sequence shown here is derived from an EMBL/GenBank/DDBJ whole genome shotgun (WGS) entry which is preliminary data.</text>
</comment>
<dbReference type="Pfam" id="PF00566">
    <property type="entry name" value="RabGAP-TBC"/>
    <property type="match status" value="1"/>
</dbReference>
<feature type="compositionally biased region" description="Low complexity" evidence="2">
    <location>
        <begin position="933"/>
        <end position="942"/>
    </location>
</feature>
<feature type="compositionally biased region" description="Basic and acidic residues" evidence="2">
    <location>
        <begin position="1144"/>
        <end position="1158"/>
    </location>
</feature>
<name>A0A9P5XUT2_9AGAR</name>
<feature type="region of interest" description="Disordered" evidence="2">
    <location>
        <begin position="875"/>
        <end position="979"/>
    </location>
</feature>
<evidence type="ECO:0000313" key="5">
    <source>
        <dbReference type="Proteomes" id="UP000807353"/>
    </source>
</evidence>
<dbReference type="Pfam" id="PF03398">
    <property type="entry name" value="Ist1"/>
    <property type="match status" value="1"/>
</dbReference>
<evidence type="ECO:0000256" key="1">
    <source>
        <dbReference type="ARBA" id="ARBA00005536"/>
    </source>
</evidence>
<feature type="non-terminal residue" evidence="4">
    <location>
        <position position="1"/>
    </location>
</feature>
<evidence type="ECO:0000256" key="2">
    <source>
        <dbReference type="SAM" id="MobiDB-lite"/>
    </source>
</evidence>
<dbReference type="Gene3D" id="1.20.1260.60">
    <property type="entry name" value="Vacuolar protein sorting-associated protein Ist1"/>
    <property type="match status" value="1"/>
</dbReference>
<protein>
    <submittedName>
        <fullName evidence="4">Regulator of Vps4 activity in the MVB pathway-domain-containing protein</fullName>
    </submittedName>
</protein>
<feature type="compositionally biased region" description="Low complexity" evidence="2">
    <location>
        <begin position="878"/>
        <end position="888"/>
    </location>
</feature>
<dbReference type="Gene3D" id="1.10.472.80">
    <property type="entry name" value="Ypt/Rab-GAP domain of gyp1p, domain 3"/>
    <property type="match status" value="1"/>
</dbReference>
<dbReference type="PANTHER" id="PTHR12161:SF5">
    <property type="entry name" value="IST1 HOMOLOG"/>
    <property type="match status" value="1"/>
</dbReference>
<dbReference type="OrthoDB" id="29853at2759"/>
<dbReference type="PANTHER" id="PTHR12161">
    <property type="entry name" value="IST1 FAMILY MEMBER"/>
    <property type="match status" value="1"/>
</dbReference>
<dbReference type="InterPro" id="IPR035969">
    <property type="entry name" value="Rab-GAP_TBC_sf"/>
</dbReference>
<dbReference type="GO" id="GO:0015031">
    <property type="term" value="P:protein transport"/>
    <property type="evidence" value="ECO:0007669"/>
    <property type="project" value="InterPro"/>
</dbReference>
<feature type="compositionally biased region" description="Acidic residues" evidence="2">
    <location>
        <begin position="1159"/>
        <end position="1168"/>
    </location>
</feature>
<feature type="region of interest" description="Disordered" evidence="2">
    <location>
        <begin position="630"/>
        <end position="703"/>
    </location>
</feature>
<sequence length="1183" mass="131111">LRLTSLRLGQLQEKKDSQATIMRRDIATLLQQRNIGMARAKAQKLFRDDAMGDLVEILEMHVGFILEHFSEVDRDLSPSPGVVEAASTIIYAAPQVDSKDLNDVRNLLVQRLGPDFSRSASGNHNNHVSLRVLQAISAPPPSAAALDVYLEEIARMFNVKWSPEPRRYDLVNAMSEILDPDTSNIVDLVRLRELCSRGIPDMPAWLRPRIWKLFFGTLPALKSLWKNETHKQRESYYDLIHRLLDPFSDLPPPSIPLSLPDVTLLRVSEQLSSIPPMVLSSLNKVSGPLDCPLDDRVSDREILSARNLNIRLKLLQGLKSEGLLLAQIPEILLESDINRMPKISLSSPDFGPSEDHSGTTLLSSAMESIPHYHSTALLRLLYLHTSINPGNRSPHIPALLIPIYAVLNQEVEAVDLAHAEADTFWLFEAMVGEFSELEDDEGGSTWMKKFSERLSWADIDLSENLQIKGLDPKLPHYSYNWLAPLLTQTLPLDSVYVVWDALFSRQPRDRDANPKLDYLLDICTAMLIHARVALFRLGKGNLKLPSLWDEENSIIPRPLHAWELGEAFAEGVSLLQKYPLESVGGIDGVLQTAFDLCRQREEEVKLEKNDKVGLGARLKVTIWKGFTNQVSSPIPSPTGSSESSDEAHDNGDETETQTSMEVPPSPIWPRSQTPSRSPSPIPTASPLTVSPQERQRSSISGGIGPSGLWAYAEKLKDSDTAATIAKVSSNWRAKTLVGTWGRSNVSRQQANVDTPLKHFRQESLGQGYRNSPKDIRHGSLIFPQNTALSPTSSEPTPAPNSTFMKRTANTQLSLLTRTKSAQPIAKAGPRPLLLSASSVITSPPGHTTSQIAKSVAVPDRGEWADVLRLKKHTLHNNSQSSISSLSPSDALGRPSKSGWDSDNSGSGRVVPLNRRSVSPMAPGFRVHQGRPTSGSSSAASSDRGLRSPPFGEVPRHNHIHMADSSPLASPIHPQTPSMDISHADNLQLIASEHQSPLLIHPDTLHLKKSIRKRTPPPSLVDETSDSSAAEIVTRSPRLRSKRYQNRPPNLNMPDTPNRLPIMERTLSNLNTLAVDWPNDDQDVVITPRASTFNDELSYSPPHMPRSPRRSRKTSAENPERFRRPSSDHDTRLRKNSASQRIRKVSGDKGSEKKARESSADEGDDEGYDELLSAYESEEGLKLR</sequence>
<feature type="region of interest" description="Disordered" evidence="2">
    <location>
        <begin position="1038"/>
        <end position="1058"/>
    </location>
</feature>
<dbReference type="InterPro" id="IPR000195">
    <property type="entry name" value="Rab-GAP-TBC_dom"/>
</dbReference>
<feature type="region of interest" description="Disordered" evidence="2">
    <location>
        <begin position="1092"/>
        <end position="1183"/>
    </location>
</feature>
<feature type="compositionally biased region" description="Polar residues" evidence="2">
    <location>
        <begin position="630"/>
        <end position="642"/>
    </location>
</feature>
<reference evidence="4" key="1">
    <citation type="submission" date="2020-11" db="EMBL/GenBank/DDBJ databases">
        <authorList>
            <consortium name="DOE Joint Genome Institute"/>
            <person name="Ahrendt S."/>
            <person name="Riley R."/>
            <person name="Andreopoulos W."/>
            <person name="Labutti K."/>
            <person name="Pangilinan J."/>
            <person name="Ruiz-Duenas F.J."/>
            <person name="Barrasa J.M."/>
            <person name="Sanchez-Garcia M."/>
            <person name="Camarero S."/>
            <person name="Miyauchi S."/>
            <person name="Serrano A."/>
            <person name="Linde D."/>
            <person name="Babiker R."/>
            <person name="Drula E."/>
            <person name="Ayuso-Fernandez I."/>
            <person name="Pacheco R."/>
            <person name="Padilla G."/>
            <person name="Ferreira P."/>
            <person name="Barriuso J."/>
            <person name="Kellner H."/>
            <person name="Castanera R."/>
            <person name="Alfaro M."/>
            <person name="Ramirez L."/>
            <person name="Pisabarro A.G."/>
            <person name="Kuo A."/>
            <person name="Tritt A."/>
            <person name="Lipzen A."/>
            <person name="He G."/>
            <person name="Yan M."/>
            <person name="Ng V."/>
            <person name="Cullen D."/>
            <person name="Martin F."/>
            <person name="Rosso M.-N."/>
            <person name="Henrissat B."/>
            <person name="Hibbett D."/>
            <person name="Martinez A.T."/>
            <person name="Grigoriev I.V."/>
        </authorList>
    </citation>
    <scope>NUCLEOTIDE SEQUENCE</scope>
    <source>
        <strain evidence="4">CBS 247.69</strain>
    </source>
</reference>
<dbReference type="PROSITE" id="PS50086">
    <property type="entry name" value="TBC_RABGAP"/>
    <property type="match status" value="1"/>
</dbReference>
<feature type="compositionally biased region" description="Basic and acidic residues" evidence="2">
    <location>
        <begin position="1113"/>
        <end position="1132"/>
    </location>
</feature>
<dbReference type="InterPro" id="IPR005061">
    <property type="entry name" value="Ist1"/>
</dbReference>
<gene>
    <name evidence="4" type="ORF">BDZ94DRAFT_1175989</name>
</gene>
<feature type="domain" description="Rab-GAP TBC" evidence="3">
    <location>
        <begin position="201"/>
        <end position="506"/>
    </location>
</feature>
<keyword evidence="5" id="KW-1185">Reference proteome</keyword>
<organism evidence="4 5">
    <name type="scientific">Collybia nuda</name>
    <dbReference type="NCBI Taxonomy" id="64659"/>
    <lineage>
        <taxon>Eukaryota</taxon>
        <taxon>Fungi</taxon>
        <taxon>Dikarya</taxon>
        <taxon>Basidiomycota</taxon>
        <taxon>Agaricomycotina</taxon>
        <taxon>Agaricomycetes</taxon>
        <taxon>Agaricomycetidae</taxon>
        <taxon>Agaricales</taxon>
        <taxon>Tricholomatineae</taxon>
        <taxon>Clitocybaceae</taxon>
        <taxon>Collybia</taxon>
    </lineage>
</organism>
<evidence type="ECO:0000259" key="3">
    <source>
        <dbReference type="PROSITE" id="PS50086"/>
    </source>
</evidence>
<dbReference type="Proteomes" id="UP000807353">
    <property type="component" value="Unassembled WGS sequence"/>
</dbReference>
<accession>A0A9P5XUT2</accession>
<evidence type="ECO:0000313" key="4">
    <source>
        <dbReference type="EMBL" id="KAF9457230.1"/>
    </source>
</evidence>
<dbReference type="EMBL" id="MU150381">
    <property type="protein sequence ID" value="KAF9457230.1"/>
    <property type="molecule type" value="Genomic_DNA"/>
</dbReference>
<proteinExistence type="inferred from homology"/>
<comment type="similarity">
    <text evidence="1">Belongs to the IST1 family.</text>
</comment>